<evidence type="ECO:0000313" key="10">
    <source>
        <dbReference type="EMBL" id="TQE93362.1"/>
    </source>
</evidence>
<keyword evidence="11" id="KW-1185">Reference proteome</keyword>
<proteinExistence type="inferred from homology"/>
<evidence type="ECO:0000259" key="9">
    <source>
        <dbReference type="PROSITE" id="PS50928"/>
    </source>
</evidence>
<dbReference type="InterPro" id="IPR000515">
    <property type="entry name" value="MetI-like"/>
</dbReference>
<dbReference type="PROSITE" id="PS50928">
    <property type="entry name" value="ABC_TM1"/>
    <property type="match status" value="1"/>
</dbReference>
<accession>A0A540V9F5</accession>
<keyword evidence="4" id="KW-1003">Cell membrane</keyword>
<evidence type="ECO:0000256" key="2">
    <source>
        <dbReference type="ARBA" id="ARBA00007069"/>
    </source>
</evidence>
<dbReference type="OrthoDB" id="9782004at2"/>
<dbReference type="AlphaFoldDB" id="A0A540V9F5"/>
<evidence type="ECO:0000256" key="6">
    <source>
        <dbReference type="ARBA" id="ARBA00022989"/>
    </source>
</evidence>
<feature type="transmembrane region" description="Helical" evidence="8">
    <location>
        <begin position="104"/>
        <end position="126"/>
    </location>
</feature>
<reference evidence="10 11" key="1">
    <citation type="submission" date="2019-06" db="EMBL/GenBank/DDBJ databases">
        <title>Genome sequence of Litorilinea aerophila BAA-2444.</title>
        <authorList>
            <person name="Maclea K.S."/>
            <person name="Maurais E.G."/>
            <person name="Iannazzi L.C."/>
        </authorList>
    </citation>
    <scope>NUCLEOTIDE SEQUENCE [LARGE SCALE GENOMIC DNA]</scope>
    <source>
        <strain evidence="10 11">ATCC BAA-2444</strain>
    </source>
</reference>
<evidence type="ECO:0000256" key="4">
    <source>
        <dbReference type="ARBA" id="ARBA00022475"/>
    </source>
</evidence>
<keyword evidence="3 8" id="KW-0813">Transport</keyword>
<gene>
    <name evidence="10" type="ORF">FKZ61_21840</name>
</gene>
<evidence type="ECO:0000313" key="11">
    <source>
        <dbReference type="Proteomes" id="UP000317371"/>
    </source>
</evidence>
<feature type="domain" description="ABC transmembrane type-1" evidence="9">
    <location>
        <begin position="66"/>
        <end position="266"/>
    </location>
</feature>
<feature type="transmembrane region" description="Helical" evidence="8">
    <location>
        <begin position="245"/>
        <end position="266"/>
    </location>
</feature>
<feature type="transmembrane region" description="Helical" evidence="8">
    <location>
        <begin position="70"/>
        <end position="92"/>
    </location>
</feature>
<evidence type="ECO:0000256" key="7">
    <source>
        <dbReference type="ARBA" id="ARBA00023136"/>
    </source>
</evidence>
<feature type="transmembrane region" description="Helical" evidence="8">
    <location>
        <begin position="12"/>
        <end position="36"/>
    </location>
</feature>
<keyword evidence="5 8" id="KW-0812">Transmembrane</keyword>
<dbReference type="EMBL" id="VIGC01000042">
    <property type="protein sequence ID" value="TQE93362.1"/>
    <property type="molecule type" value="Genomic_DNA"/>
</dbReference>
<dbReference type="CDD" id="cd06261">
    <property type="entry name" value="TM_PBP2"/>
    <property type="match status" value="1"/>
</dbReference>
<evidence type="ECO:0000256" key="8">
    <source>
        <dbReference type="RuleBase" id="RU363032"/>
    </source>
</evidence>
<dbReference type="GO" id="GO:0005886">
    <property type="term" value="C:plasma membrane"/>
    <property type="evidence" value="ECO:0007669"/>
    <property type="project" value="UniProtKB-SubCell"/>
</dbReference>
<feature type="transmembrane region" description="Helical" evidence="8">
    <location>
        <begin position="146"/>
        <end position="166"/>
    </location>
</feature>
<dbReference type="GO" id="GO:0055085">
    <property type="term" value="P:transmembrane transport"/>
    <property type="evidence" value="ECO:0007669"/>
    <property type="project" value="InterPro"/>
</dbReference>
<dbReference type="PANTHER" id="PTHR43848">
    <property type="entry name" value="PUTRESCINE TRANSPORT SYSTEM PERMEASE PROTEIN POTI"/>
    <property type="match status" value="1"/>
</dbReference>
<feature type="transmembrane region" description="Helical" evidence="8">
    <location>
        <begin position="187"/>
        <end position="210"/>
    </location>
</feature>
<dbReference type="InterPro" id="IPR035906">
    <property type="entry name" value="MetI-like_sf"/>
</dbReference>
<keyword evidence="6 8" id="KW-1133">Transmembrane helix</keyword>
<sequence>MQKRPRSLTDRLLAANAWLVFLFFYLPVLVLILFSFNDGRLLSHWTGFSLRWYGKLLHNEAIVMALRNSLIVAGCSTVISTVLGTLIALGMERFQFRGKTGVDSLLYLPIIIPDIAMAVMLLLFFVQAGHLLGWLGMRFSLGLETIILAHVAFNISFVAVIVRARLAGFDHALEEAAQDLYANEWQTFRHVTLPLIAPGILGGALLAFTLSLDDFVITFFTSGPGSTTLPLRIYSMVKTGVTPEINALSTLMILASMILVVASLLVQRRGGDWHR</sequence>
<keyword evidence="7 8" id="KW-0472">Membrane</keyword>
<dbReference type="Gene3D" id="1.10.3720.10">
    <property type="entry name" value="MetI-like"/>
    <property type="match status" value="1"/>
</dbReference>
<evidence type="ECO:0000256" key="1">
    <source>
        <dbReference type="ARBA" id="ARBA00004651"/>
    </source>
</evidence>
<dbReference type="Proteomes" id="UP000317371">
    <property type="component" value="Unassembled WGS sequence"/>
</dbReference>
<organism evidence="10 11">
    <name type="scientific">Litorilinea aerophila</name>
    <dbReference type="NCBI Taxonomy" id="1204385"/>
    <lineage>
        <taxon>Bacteria</taxon>
        <taxon>Bacillati</taxon>
        <taxon>Chloroflexota</taxon>
        <taxon>Caldilineae</taxon>
        <taxon>Caldilineales</taxon>
        <taxon>Caldilineaceae</taxon>
        <taxon>Litorilinea</taxon>
    </lineage>
</organism>
<evidence type="ECO:0000256" key="3">
    <source>
        <dbReference type="ARBA" id="ARBA00022448"/>
    </source>
</evidence>
<dbReference type="SUPFAM" id="SSF161098">
    <property type="entry name" value="MetI-like"/>
    <property type="match status" value="1"/>
</dbReference>
<comment type="similarity">
    <text evidence="2">Belongs to the binding-protein-dependent transport system permease family. CysTW subfamily.</text>
</comment>
<comment type="caution">
    <text evidence="10">The sequence shown here is derived from an EMBL/GenBank/DDBJ whole genome shotgun (WGS) entry which is preliminary data.</text>
</comment>
<dbReference type="Pfam" id="PF00528">
    <property type="entry name" value="BPD_transp_1"/>
    <property type="match status" value="1"/>
</dbReference>
<protein>
    <submittedName>
        <fullName evidence="10">ABC transporter permease</fullName>
    </submittedName>
</protein>
<evidence type="ECO:0000256" key="5">
    <source>
        <dbReference type="ARBA" id="ARBA00022692"/>
    </source>
</evidence>
<dbReference type="PANTHER" id="PTHR43848:SF2">
    <property type="entry name" value="PUTRESCINE TRANSPORT SYSTEM PERMEASE PROTEIN POTI"/>
    <property type="match status" value="1"/>
</dbReference>
<dbReference type="InParanoid" id="A0A540V9F5"/>
<name>A0A540V9F5_9CHLR</name>
<dbReference type="InterPro" id="IPR051789">
    <property type="entry name" value="Bact_Polyamine_Transport"/>
</dbReference>
<comment type="subcellular location">
    <subcellularLocation>
        <location evidence="1 8">Cell membrane</location>
        <topology evidence="1 8">Multi-pass membrane protein</topology>
    </subcellularLocation>
</comment>